<dbReference type="AlphaFoldDB" id="A0AAV3S0B5"/>
<name>A0AAV3S0B5_LITER</name>
<evidence type="ECO:0000313" key="2">
    <source>
        <dbReference type="EMBL" id="GAA0186773.1"/>
    </source>
</evidence>
<protein>
    <recommendedName>
        <fullName evidence="1">Retrovirus-related Pol polyprotein from transposon TNT 1-94-like beta-barrel domain-containing protein</fullName>
    </recommendedName>
</protein>
<dbReference type="Pfam" id="PF22936">
    <property type="entry name" value="Pol_BBD"/>
    <property type="match status" value="1"/>
</dbReference>
<dbReference type="PANTHER" id="PTHR47592">
    <property type="entry name" value="PBF68 PROTEIN"/>
    <property type="match status" value="1"/>
</dbReference>
<sequence length="140" mass="15159">MVETNLVANANEWILDTSASRHLCANKEMFQDFEEVADGDYVYVGNSTTTGITGKGNVSLKLTSGKTLALSNVLFVHTLHHNLVLEPDKVVLSRSGEFVGKGYLSGGLFILNVDSFINKNGSTSTYFAESSAYITESLDV</sequence>
<comment type="caution">
    <text evidence="2">The sequence shown here is derived from an EMBL/GenBank/DDBJ whole genome shotgun (WGS) entry which is preliminary data.</text>
</comment>
<evidence type="ECO:0000313" key="3">
    <source>
        <dbReference type="Proteomes" id="UP001454036"/>
    </source>
</evidence>
<gene>
    <name evidence="2" type="ORF">LIER_34061</name>
</gene>
<accession>A0AAV3S0B5</accession>
<dbReference type="EMBL" id="BAABME010014024">
    <property type="protein sequence ID" value="GAA0186773.1"/>
    <property type="molecule type" value="Genomic_DNA"/>
</dbReference>
<feature type="domain" description="Retrovirus-related Pol polyprotein from transposon TNT 1-94-like beta-barrel" evidence="1">
    <location>
        <begin position="13"/>
        <end position="84"/>
    </location>
</feature>
<dbReference type="InterPro" id="IPR054722">
    <property type="entry name" value="PolX-like_BBD"/>
</dbReference>
<reference evidence="2 3" key="1">
    <citation type="submission" date="2024-01" db="EMBL/GenBank/DDBJ databases">
        <title>The complete chloroplast genome sequence of Lithospermum erythrorhizon: insights into the phylogenetic relationship among Boraginaceae species and the maternal lineages of purple gromwells.</title>
        <authorList>
            <person name="Okada T."/>
            <person name="Watanabe K."/>
        </authorList>
    </citation>
    <scope>NUCLEOTIDE SEQUENCE [LARGE SCALE GENOMIC DNA]</scope>
</reference>
<proteinExistence type="predicted"/>
<organism evidence="2 3">
    <name type="scientific">Lithospermum erythrorhizon</name>
    <name type="common">Purple gromwell</name>
    <name type="synonym">Lithospermum officinale var. erythrorhizon</name>
    <dbReference type="NCBI Taxonomy" id="34254"/>
    <lineage>
        <taxon>Eukaryota</taxon>
        <taxon>Viridiplantae</taxon>
        <taxon>Streptophyta</taxon>
        <taxon>Embryophyta</taxon>
        <taxon>Tracheophyta</taxon>
        <taxon>Spermatophyta</taxon>
        <taxon>Magnoliopsida</taxon>
        <taxon>eudicotyledons</taxon>
        <taxon>Gunneridae</taxon>
        <taxon>Pentapetalae</taxon>
        <taxon>asterids</taxon>
        <taxon>lamiids</taxon>
        <taxon>Boraginales</taxon>
        <taxon>Boraginaceae</taxon>
        <taxon>Boraginoideae</taxon>
        <taxon>Lithospermeae</taxon>
        <taxon>Lithospermum</taxon>
    </lineage>
</organism>
<dbReference type="PANTHER" id="PTHR47592:SF30">
    <property type="entry name" value="CCHC-TYPE DOMAIN-CONTAINING PROTEIN"/>
    <property type="match status" value="1"/>
</dbReference>
<dbReference type="Proteomes" id="UP001454036">
    <property type="component" value="Unassembled WGS sequence"/>
</dbReference>
<keyword evidence="3" id="KW-1185">Reference proteome</keyword>
<evidence type="ECO:0000259" key="1">
    <source>
        <dbReference type="Pfam" id="PF22936"/>
    </source>
</evidence>